<evidence type="ECO:0000313" key="2">
    <source>
        <dbReference type="EMBL" id="PSB24765.1"/>
    </source>
</evidence>
<proteinExistence type="predicted"/>
<dbReference type="RefSeq" id="WP_106259578.1">
    <property type="nucleotide sequence ID" value="NZ_CAWNSW010000111.1"/>
</dbReference>
<keyword evidence="3" id="KW-1185">Reference proteome</keyword>
<evidence type="ECO:0008006" key="4">
    <source>
        <dbReference type="Google" id="ProtNLM"/>
    </source>
</evidence>
<reference evidence="3" key="1">
    <citation type="submission" date="2018-02" db="EMBL/GenBank/DDBJ databases">
        <authorList>
            <person name="Moore K."/>
            <person name="Momper L."/>
        </authorList>
    </citation>
    <scope>NUCLEOTIDE SEQUENCE [LARGE SCALE GENOMIC DNA]</scope>
    <source>
        <strain evidence="3">ULC18</strain>
    </source>
</reference>
<evidence type="ECO:0000256" key="1">
    <source>
        <dbReference type="SAM" id="MobiDB-lite"/>
    </source>
</evidence>
<comment type="caution">
    <text evidence="2">The sequence shown here is derived from an EMBL/GenBank/DDBJ whole genome shotgun (WGS) entry which is preliminary data.</text>
</comment>
<dbReference type="EMBL" id="PVWK01000140">
    <property type="protein sequence ID" value="PSB24765.1"/>
    <property type="molecule type" value="Genomic_DNA"/>
</dbReference>
<dbReference type="AlphaFoldDB" id="A0A2T1DW90"/>
<organism evidence="2 3">
    <name type="scientific">Stenomitos frigidus ULC18</name>
    <dbReference type="NCBI Taxonomy" id="2107698"/>
    <lineage>
        <taxon>Bacteria</taxon>
        <taxon>Bacillati</taxon>
        <taxon>Cyanobacteriota</taxon>
        <taxon>Cyanophyceae</taxon>
        <taxon>Leptolyngbyales</taxon>
        <taxon>Leptolyngbyaceae</taxon>
        <taxon>Stenomitos</taxon>
    </lineage>
</organism>
<feature type="region of interest" description="Disordered" evidence="1">
    <location>
        <begin position="1"/>
        <end position="26"/>
    </location>
</feature>
<name>A0A2T1DW90_9CYAN</name>
<dbReference type="OrthoDB" id="149069at2"/>
<reference evidence="2 3" key="2">
    <citation type="submission" date="2018-03" db="EMBL/GenBank/DDBJ databases">
        <title>The ancient ancestry and fast evolution of plastids.</title>
        <authorList>
            <person name="Moore K.R."/>
            <person name="Magnabosco C."/>
            <person name="Momper L."/>
            <person name="Gold D.A."/>
            <person name="Bosak T."/>
            <person name="Fournier G.P."/>
        </authorList>
    </citation>
    <scope>NUCLEOTIDE SEQUENCE [LARGE SCALE GENOMIC DNA]</scope>
    <source>
        <strain evidence="2 3">ULC18</strain>
    </source>
</reference>
<gene>
    <name evidence="2" type="ORF">C7B82_25480</name>
</gene>
<dbReference type="Proteomes" id="UP000239576">
    <property type="component" value="Unassembled WGS sequence"/>
</dbReference>
<dbReference type="Pfam" id="PF07592">
    <property type="entry name" value="DDE_Tnp_ISAZ013"/>
    <property type="match status" value="1"/>
</dbReference>
<accession>A0A2T1DW90</accession>
<dbReference type="InterPro" id="IPR011518">
    <property type="entry name" value="Transposase_36"/>
</dbReference>
<evidence type="ECO:0000313" key="3">
    <source>
        <dbReference type="Proteomes" id="UP000239576"/>
    </source>
</evidence>
<protein>
    <recommendedName>
        <fullName evidence="4">Transposase</fullName>
    </recommendedName>
</protein>
<sequence>MKKRMRSPQCDDEAMPWGKRELEQPEAWHQSRVRRTGGGRKAALATIAGLNEAFLSVLAKHTAGSPMAETIKWTKLTRHEFARLLRAEGMSVSVTVVDQLLEKHNYRKRKAQKRSRFQRTLNAIAPPALKAAIVEPAEVTKAEKESLKSAIVRAIWSPQLNMLASEHQLRTYHFPYEARIWAIVLVPLIPLYETSPGMKLSILQ</sequence>